<reference evidence="4 5" key="1">
    <citation type="submission" date="2020-08" db="EMBL/GenBank/DDBJ databases">
        <title>Genomic Encyclopedia of Type Strains, Phase IV (KMG-IV): sequencing the most valuable type-strain genomes for metagenomic binning, comparative biology and taxonomic classification.</title>
        <authorList>
            <person name="Goeker M."/>
        </authorList>
    </citation>
    <scope>NUCLEOTIDE SEQUENCE [LARGE SCALE GENOMIC DNA]</scope>
    <source>
        <strain evidence="4 5">DSM 44197</strain>
    </source>
</reference>
<sequence length="159" mass="16327">MIKRFVIPFVAVFVLATACGGEDEPVRVPPAAPSADGGGAASGTARAERAVVKLAAEKTKARETVLNAGAPLSCVKVTVTNQGRRNVTVSPLYFSITDAEGKRHDGGEALGTYENRVPTTTLAPGGKATGTVCGKGAFEPRTVAMTDEAVQEIARAEVG</sequence>
<keyword evidence="5" id="KW-1185">Reference proteome</keyword>
<evidence type="ECO:0000256" key="2">
    <source>
        <dbReference type="SAM" id="MobiDB-lite"/>
    </source>
</evidence>
<dbReference type="InterPro" id="IPR029051">
    <property type="entry name" value="DUF4352"/>
</dbReference>
<evidence type="ECO:0000313" key="5">
    <source>
        <dbReference type="Proteomes" id="UP000572680"/>
    </source>
</evidence>
<dbReference type="AlphaFoldDB" id="A0A7W3LPN7"/>
<proteinExistence type="predicted"/>
<gene>
    <name evidence="4" type="ORF">HNR61_003631</name>
</gene>
<evidence type="ECO:0000313" key="4">
    <source>
        <dbReference type="EMBL" id="MBA8951991.1"/>
    </source>
</evidence>
<name>A0A7W3LPN7_ACTNM</name>
<protein>
    <recommendedName>
        <fullName evidence="3">DUF4352 domain-containing protein</fullName>
    </recommendedName>
</protein>
<dbReference type="Gene3D" id="2.60.40.1240">
    <property type="match status" value="1"/>
</dbReference>
<keyword evidence="1" id="KW-0732">Signal</keyword>
<evidence type="ECO:0000256" key="1">
    <source>
        <dbReference type="ARBA" id="ARBA00022729"/>
    </source>
</evidence>
<feature type="region of interest" description="Disordered" evidence="2">
    <location>
        <begin position="24"/>
        <end position="43"/>
    </location>
</feature>
<organism evidence="4 5">
    <name type="scientific">Actinomadura namibiensis</name>
    <dbReference type="NCBI Taxonomy" id="182080"/>
    <lineage>
        <taxon>Bacteria</taxon>
        <taxon>Bacillati</taxon>
        <taxon>Actinomycetota</taxon>
        <taxon>Actinomycetes</taxon>
        <taxon>Streptosporangiales</taxon>
        <taxon>Thermomonosporaceae</taxon>
        <taxon>Actinomadura</taxon>
    </lineage>
</organism>
<dbReference type="PROSITE" id="PS51257">
    <property type="entry name" value="PROKAR_LIPOPROTEIN"/>
    <property type="match status" value="1"/>
</dbReference>
<dbReference type="Pfam" id="PF11611">
    <property type="entry name" value="DUF4352"/>
    <property type="match status" value="1"/>
</dbReference>
<feature type="domain" description="DUF4352" evidence="3">
    <location>
        <begin position="66"/>
        <end position="132"/>
    </location>
</feature>
<dbReference type="Proteomes" id="UP000572680">
    <property type="component" value="Unassembled WGS sequence"/>
</dbReference>
<dbReference type="RefSeq" id="WP_182844282.1">
    <property type="nucleotide sequence ID" value="NZ_BAAALP010000014.1"/>
</dbReference>
<dbReference type="EMBL" id="JACJIA010000004">
    <property type="protein sequence ID" value="MBA8951991.1"/>
    <property type="molecule type" value="Genomic_DNA"/>
</dbReference>
<comment type="caution">
    <text evidence="4">The sequence shown here is derived from an EMBL/GenBank/DDBJ whole genome shotgun (WGS) entry which is preliminary data.</text>
</comment>
<evidence type="ECO:0000259" key="3">
    <source>
        <dbReference type="Pfam" id="PF11611"/>
    </source>
</evidence>
<accession>A0A7W3LPN7</accession>
<dbReference type="InterPro" id="IPR029050">
    <property type="entry name" value="Immunoprotect_excell_Ig-like"/>
</dbReference>